<dbReference type="EMBL" id="JAUSWL010000033">
    <property type="protein sequence ID" value="MDQ0547616.1"/>
    <property type="molecule type" value="Genomic_DNA"/>
</dbReference>
<dbReference type="AlphaFoldDB" id="A0AAJ1TVA2"/>
<dbReference type="RefSeq" id="WP_230368556.1">
    <property type="nucleotide sequence ID" value="NZ_JAJALK010000036.1"/>
</dbReference>
<evidence type="ECO:0000313" key="2">
    <source>
        <dbReference type="Proteomes" id="UP001223420"/>
    </source>
</evidence>
<gene>
    <name evidence="1" type="ORF">QO001_006575</name>
</gene>
<comment type="caution">
    <text evidence="1">The sequence shown here is derived from an EMBL/GenBank/DDBJ whole genome shotgun (WGS) entry which is preliminary data.</text>
</comment>
<protein>
    <submittedName>
        <fullName evidence="1">Uncharacterized protein</fullName>
    </submittedName>
</protein>
<proteinExistence type="predicted"/>
<name>A0AAJ1TVA2_9HYPH</name>
<organism evidence="1 2">
    <name type="scientific">Methylobacterium brachiatum</name>
    <dbReference type="NCBI Taxonomy" id="269660"/>
    <lineage>
        <taxon>Bacteria</taxon>
        <taxon>Pseudomonadati</taxon>
        <taxon>Pseudomonadota</taxon>
        <taxon>Alphaproteobacteria</taxon>
        <taxon>Hyphomicrobiales</taxon>
        <taxon>Methylobacteriaceae</taxon>
        <taxon>Methylobacterium</taxon>
    </lineage>
</organism>
<reference evidence="1" key="1">
    <citation type="submission" date="2023-07" db="EMBL/GenBank/DDBJ databases">
        <title>Genomic Encyclopedia of Type Strains, Phase IV (KMG-IV): sequencing the most valuable type-strain genomes for metagenomic binning, comparative biology and taxonomic classification.</title>
        <authorList>
            <person name="Goeker M."/>
        </authorList>
    </citation>
    <scope>NUCLEOTIDE SEQUENCE</scope>
    <source>
        <strain evidence="1">DSM 19569</strain>
    </source>
</reference>
<dbReference type="Proteomes" id="UP001223420">
    <property type="component" value="Unassembled WGS sequence"/>
</dbReference>
<accession>A0AAJ1TVA2</accession>
<evidence type="ECO:0000313" key="1">
    <source>
        <dbReference type="EMBL" id="MDQ0547616.1"/>
    </source>
</evidence>
<sequence length="222" mass="25244">MPLESISLRKLLKIGFATPNRRRAELRGIIRQDRAKAAGAADEGGDFYAGFWADARAHVFGTQDLHESTAERVASNRNRQRLYPLLRDGFLRWWSTYRRRTNEPFQLGPSQRTRFEIPGLASMVKVESILSITDGSGSHHYVYPYFAEAPELSADAAKLGLWLLGQALPEIPPERFQLLDVLRGRAFSITQAPLQGDEEQQFLRMYAGLIQERDGLRRLAEE</sequence>